<dbReference type="Pfam" id="PF10099">
    <property type="entry name" value="RskA_C"/>
    <property type="match status" value="1"/>
</dbReference>
<dbReference type="InterPro" id="IPR018764">
    <property type="entry name" value="RskA_C"/>
</dbReference>
<evidence type="ECO:0000313" key="3">
    <source>
        <dbReference type="Proteomes" id="UP001293718"/>
    </source>
</evidence>
<keyword evidence="3" id="KW-1185">Reference proteome</keyword>
<reference evidence="2 3" key="1">
    <citation type="submission" date="2023-11" db="EMBL/GenBank/DDBJ databases">
        <title>Draft genome of Azohydromonas lata strain H1 (DSM1123), a polyhydroxyalkanoate producer.</title>
        <authorList>
            <person name="Traversa D."/>
            <person name="D'Addabbo P."/>
            <person name="Pazzani C."/>
            <person name="Manzari C."/>
            <person name="Chiara M."/>
            <person name="Scrascia M."/>
        </authorList>
    </citation>
    <scope>NUCLEOTIDE SEQUENCE [LARGE SCALE GENOMIC DNA]</scope>
    <source>
        <strain evidence="2 3">H1</strain>
    </source>
</reference>
<feature type="non-terminal residue" evidence="2">
    <location>
        <position position="1"/>
    </location>
</feature>
<evidence type="ECO:0000313" key="2">
    <source>
        <dbReference type="EMBL" id="MDZ5460576.1"/>
    </source>
</evidence>
<organism evidence="2 3">
    <name type="scientific">Azohydromonas lata</name>
    <dbReference type="NCBI Taxonomy" id="45677"/>
    <lineage>
        <taxon>Bacteria</taxon>
        <taxon>Pseudomonadati</taxon>
        <taxon>Pseudomonadota</taxon>
        <taxon>Betaproteobacteria</taxon>
        <taxon>Burkholderiales</taxon>
        <taxon>Sphaerotilaceae</taxon>
        <taxon>Azohydromonas</taxon>
    </lineage>
</organism>
<name>A0ABU5INX3_9BURK</name>
<gene>
    <name evidence="2" type="ORF">SM757_28745</name>
</gene>
<evidence type="ECO:0000259" key="1">
    <source>
        <dbReference type="Pfam" id="PF10099"/>
    </source>
</evidence>
<protein>
    <submittedName>
        <fullName evidence="2">Anti-sigma factor</fullName>
    </submittedName>
</protein>
<dbReference type="RefSeq" id="WP_322467985.1">
    <property type="nucleotide sequence ID" value="NZ_JAXOJX010000073.1"/>
</dbReference>
<proteinExistence type="predicted"/>
<comment type="caution">
    <text evidence="2">The sequence shown here is derived from an EMBL/GenBank/DDBJ whole genome shotgun (WGS) entry which is preliminary data.</text>
</comment>
<dbReference type="EMBL" id="JAXOJX010000073">
    <property type="protein sequence ID" value="MDZ5460576.1"/>
    <property type="molecule type" value="Genomic_DNA"/>
</dbReference>
<dbReference type="Proteomes" id="UP001293718">
    <property type="component" value="Unassembled WGS sequence"/>
</dbReference>
<accession>A0ABU5INX3</accession>
<feature type="domain" description="Anti-sigma K factor RskA C-terminal" evidence="1">
    <location>
        <begin position="12"/>
        <end position="125"/>
    </location>
</feature>
<sequence>IRDSALAVLVVRPVASPPPVIVVLQGAGGANASSPAFVASFAGDGRSLVTRPLLPVNVAQDRALELWALPPQGAPRSLGLISPQGVTVLPRERLPAAVLGPGTAALAVSLEPAGGSPTGAPTGPVLYSGRLQL</sequence>